<dbReference type="Proteomes" id="UP001642900">
    <property type="component" value="Unassembled WGS sequence"/>
</dbReference>
<reference evidence="2 3" key="1">
    <citation type="submission" date="2020-02" db="EMBL/GenBank/DDBJ databases">
        <title>Genome sequence of strain CCNWXJ40-4.</title>
        <authorList>
            <person name="Gao J."/>
            <person name="Sun J."/>
        </authorList>
    </citation>
    <scope>NUCLEOTIDE SEQUENCE [LARGE SCALE GENOMIC DNA]</scope>
    <source>
        <strain evidence="2 3">CCNWXJ 40-4</strain>
    </source>
</reference>
<organism evidence="2 3">
    <name type="scientific">Allomesorhizobium camelthorni</name>
    <dbReference type="NCBI Taxonomy" id="475069"/>
    <lineage>
        <taxon>Bacteria</taxon>
        <taxon>Pseudomonadati</taxon>
        <taxon>Pseudomonadota</taxon>
        <taxon>Alphaproteobacteria</taxon>
        <taxon>Hyphomicrobiales</taxon>
        <taxon>Phyllobacteriaceae</taxon>
        <taxon>Allomesorhizobium</taxon>
    </lineage>
</organism>
<evidence type="ECO:0000313" key="3">
    <source>
        <dbReference type="Proteomes" id="UP001642900"/>
    </source>
</evidence>
<keyword evidence="1" id="KW-0732">Signal</keyword>
<dbReference type="InterPro" id="IPR010642">
    <property type="entry name" value="Invasion_prot_B"/>
</dbReference>
<feature type="chain" id="PRO_5026348444" evidence="1">
    <location>
        <begin position="25"/>
        <end position="191"/>
    </location>
</feature>
<protein>
    <submittedName>
        <fullName evidence="2">Invasion associated locus B family protein</fullName>
    </submittedName>
</protein>
<dbReference type="EMBL" id="JAAKZF010000021">
    <property type="protein sequence ID" value="NGO52745.1"/>
    <property type="molecule type" value="Genomic_DNA"/>
</dbReference>
<name>A0A6G4WD64_9HYPH</name>
<evidence type="ECO:0000313" key="2">
    <source>
        <dbReference type="EMBL" id="NGO52745.1"/>
    </source>
</evidence>
<proteinExistence type="predicted"/>
<gene>
    <name evidence="2" type="ORF">G6N73_16425</name>
</gene>
<sequence>MTRRPLPGTSILVVCLLLSGQHAAGQEVISSGFRIRPSEVTVPPEVALGEYQRMVRPFENWTMICDENLKARQRVCNVTQTIENQAGQLAFSWSLAATPEGKPYMILRTAPVARSDGSVSLKFEGREEPVQVQLDGCNAAVCIGMLPVGPIMREQISKNSAPTVSYPTRDGKTVSVTATLKGLSTAVKAIN</sequence>
<feature type="signal peptide" evidence="1">
    <location>
        <begin position="1"/>
        <end position="24"/>
    </location>
</feature>
<comment type="caution">
    <text evidence="2">The sequence shown here is derived from an EMBL/GenBank/DDBJ whole genome shotgun (WGS) entry which is preliminary data.</text>
</comment>
<evidence type="ECO:0000256" key="1">
    <source>
        <dbReference type="SAM" id="SignalP"/>
    </source>
</evidence>
<accession>A0A6G4WD64</accession>
<dbReference type="Gene3D" id="2.60.40.1880">
    <property type="entry name" value="Invasion associated locus B (IalB) protein"/>
    <property type="match status" value="1"/>
</dbReference>
<dbReference type="AlphaFoldDB" id="A0A6G4WD64"/>
<dbReference type="Pfam" id="PF06776">
    <property type="entry name" value="IalB"/>
    <property type="match status" value="1"/>
</dbReference>
<keyword evidence="3" id="KW-1185">Reference proteome</keyword>
<dbReference type="InterPro" id="IPR038696">
    <property type="entry name" value="IalB_sf"/>
</dbReference>